<dbReference type="Pfam" id="PF01408">
    <property type="entry name" value="GFO_IDH_MocA"/>
    <property type="match status" value="1"/>
</dbReference>
<dbReference type="InterPro" id="IPR036291">
    <property type="entry name" value="NAD(P)-bd_dom_sf"/>
</dbReference>
<dbReference type="Pfam" id="PF22725">
    <property type="entry name" value="GFO_IDH_MocA_C3"/>
    <property type="match status" value="1"/>
</dbReference>
<dbReference type="Proteomes" id="UP000678276">
    <property type="component" value="Unassembled WGS sequence"/>
</dbReference>
<dbReference type="Gene3D" id="3.30.360.10">
    <property type="entry name" value="Dihydrodipicolinate Reductase, domain 2"/>
    <property type="match status" value="1"/>
</dbReference>
<dbReference type="SUPFAM" id="SSF55347">
    <property type="entry name" value="Glyceraldehyde-3-phosphate dehydrogenase-like, C-terminal domain"/>
    <property type="match status" value="1"/>
</dbReference>
<evidence type="ECO:0000259" key="1">
    <source>
        <dbReference type="Pfam" id="PF01408"/>
    </source>
</evidence>
<evidence type="ECO:0000259" key="2">
    <source>
        <dbReference type="Pfam" id="PF22725"/>
    </source>
</evidence>
<comment type="caution">
    <text evidence="3">The sequence shown here is derived from an EMBL/GenBank/DDBJ whole genome shotgun (WGS) entry which is preliminary data.</text>
</comment>
<organism evidence="3 4">
    <name type="scientific">Jiella mangrovi</name>
    <dbReference type="NCBI Taxonomy" id="2821407"/>
    <lineage>
        <taxon>Bacteria</taxon>
        <taxon>Pseudomonadati</taxon>
        <taxon>Pseudomonadota</taxon>
        <taxon>Alphaproteobacteria</taxon>
        <taxon>Hyphomicrobiales</taxon>
        <taxon>Aurantimonadaceae</taxon>
        <taxon>Jiella</taxon>
    </lineage>
</organism>
<dbReference type="Gene3D" id="3.40.50.720">
    <property type="entry name" value="NAD(P)-binding Rossmann-like Domain"/>
    <property type="match status" value="1"/>
</dbReference>
<reference evidence="3 4" key="1">
    <citation type="submission" date="2021-04" db="EMBL/GenBank/DDBJ databases">
        <title>Whole genome sequence of Jiella sp. KSK16Y-1.</title>
        <authorList>
            <person name="Tuo L."/>
        </authorList>
    </citation>
    <scope>NUCLEOTIDE SEQUENCE [LARGE SCALE GENOMIC DNA]</scope>
    <source>
        <strain evidence="3 4">KSK16Y-1</strain>
    </source>
</reference>
<evidence type="ECO:0000313" key="3">
    <source>
        <dbReference type="EMBL" id="MBP0615147.1"/>
    </source>
</evidence>
<sequence length="315" mass="34038">MLPRIAVIGCGQWGQNHVRTLAEIGALAAVADRNLERAEVFAERHGVAAMDPDEAIASSEIDALVLALPASVHGPVARAAFAAGKDVLIEKPIALDVADAELTAAVARKADRILMVGHVLRFHPVFQKLVATVAEGRIGTVRHIIANRMGLGRFLGMDVVWDLAPHDLSLILKMAGSMPLSVTAMRRTVMSDATDIADILMEFAGGLKAEVHASRVSPYRDRRFSVIGTEGMIVFDDLAPEGEKLGLYPHKVWRDGAVFAFENAPVTYLPVSPGLPLDRELRHFIDCIVNRRQPETGADEAVETVRILNEASPLG</sequence>
<dbReference type="PANTHER" id="PTHR43377">
    <property type="entry name" value="BILIVERDIN REDUCTASE A"/>
    <property type="match status" value="1"/>
</dbReference>
<protein>
    <submittedName>
        <fullName evidence="3">Gfo/Idh/MocA family oxidoreductase</fullName>
    </submittedName>
</protein>
<dbReference type="RefSeq" id="WP_209593565.1">
    <property type="nucleotide sequence ID" value="NZ_JAGJCF010000003.1"/>
</dbReference>
<dbReference type="SUPFAM" id="SSF51735">
    <property type="entry name" value="NAD(P)-binding Rossmann-fold domains"/>
    <property type="match status" value="1"/>
</dbReference>
<name>A0ABS4BEG9_9HYPH</name>
<dbReference type="PANTHER" id="PTHR43377:SF6">
    <property type="entry name" value="GFO_IDH_MOCA-LIKE OXIDOREDUCTASE N-TERMINAL DOMAIN-CONTAINING PROTEIN"/>
    <property type="match status" value="1"/>
</dbReference>
<dbReference type="InterPro" id="IPR055170">
    <property type="entry name" value="GFO_IDH_MocA-like_dom"/>
</dbReference>
<accession>A0ABS4BEG9</accession>
<keyword evidence="4" id="KW-1185">Reference proteome</keyword>
<proteinExistence type="predicted"/>
<dbReference type="InterPro" id="IPR000683">
    <property type="entry name" value="Gfo/Idh/MocA-like_OxRdtase_N"/>
</dbReference>
<feature type="domain" description="Gfo/Idh/MocA-like oxidoreductase N-terminal" evidence="1">
    <location>
        <begin position="4"/>
        <end position="118"/>
    </location>
</feature>
<dbReference type="EMBL" id="JAGJCF010000003">
    <property type="protein sequence ID" value="MBP0615147.1"/>
    <property type="molecule type" value="Genomic_DNA"/>
</dbReference>
<dbReference type="InterPro" id="IPR051450">
    <property type="entry name" value="Gfo/Idh/MocA_Oxidoreductases"/>
</dbReference>
<feature type="domain" description="GFO/IDH/MocA-like oxidoreductase" evidence="2">
    <location>
        <begin position="126"/>
        <end position="234"/>
    </location>
</feature>
<evidence type="ECO:0000313" key="4">
    <source>
        <dbReference type="Proteomes" id="UP000678276"/>
    </source>
</evidence>
<gene>
    <name evidence="3" type="ORF">J6595_06100</name>
</gene>